<feature type="region of interest" description="Disordered" evidence="1">
    <location>
        <begin position="74"/>
        <end position="97"/>
    </location>
</feature>
<keyword evidence="3" id="KW-1185">Reference proteome</keyword>
<organism evidence="4">
    <name type="scientific">Anisakis simplex</name>
    <name type="common">Herring worm</name>
    <dbReference type="NCBI Taxonomy" id="6269"/>
    <lineage>
        <taxon>Eukaryota</taxon>
        <taxon>Metazoa</taxon>
        <taxon>Ecdysozoa</taxon>
        <taxon>Nematoda</taxon>
        <taxon>Chromadorea</taxon>
        <taxon>Rhabditida</taxon>
        <taxon>Spirurina</taxon>
        <taxon>Ascaridomorpha</taxon>
        <taxon>Ascaridoidea</taxon>
        <taxon>Anisakidae</taxon>
        <taxon>Anisakis</taxon>
        <taxon>Anisakis simplex complex</taxon>
    </lineage>
</organism>
<dbReference type="WBParaSite" id="ASIM_0000523201-mRNA-1">
    <property type="protein sequence ID" value="ASIM_0000523201-mRNA-1"/>
    <property type="gene ID" value="ASIM_0000523201"/>
</dbReference>
<evidence type="ECO:0000256" key="1">
    <source>
        <dbReference type="SAM" id="MobiDB-lite"/>
    </source>
</evidence>
<evidence type="ECO:0000313" key="3">
    <source>
        <dbReference type="Proteomes" id="UP000267096"/>
    </source>
</evidence>
<accession>A0A0M3JCA2</accession>
<evidence type="ECO:0000313" key="2">
    <source>
        <dbReference type="EMBL" id="VDK24897.1"/>
    </source>
</evidence>
<protein>
    <submittedName>
        <fullName evidence="4">DUF222 domain-containing protein</fullName>
    </submittedName>
</protein>
<dbReference type="AlphaFoldDB" id="A0A0M3JCA2"/>
<reference evidence="2 3" key="2">
    <citation type="submission" date="2018-11" db="EMBL/GenBank/DDBJ databases">
        <authorList>
            <consortium name="Pathogen Informatics"/>
        </authorList>
    </citation>
    <scope>NUCLEOTIDE SEQUENCE [LARGE SCALE GENOMIC DNA]</scope>
</reference>
<dbReference type="Proteomes" id="UP000267096">
    <property type="component" value="Unassembled WGS sequence"/>
</dbReference>
<feature type="compositionally biased region" description="Basic and acidic residues" evidence="1">
    <location>
        <begin position="80"/>
        <end position="97"/>
    </location>
</feature>
<evidence type="ECO:0000313" key="4">
    <source>
        <dbReference type="WBParaSite" id="ASIM_0000523201-mRNA-1"/>
    </source>
</evidence>
<name>A0A0M3JCA2_ANISI</name>
<dbReference type="EMBL" id="UYRR01009435">
    <property type="protein sequence ID" value="VDK24897.1"/>
    <property type="molecule type" value="Genomic_DNA"/>
</dbReference>
<reference evidence="4" key="1">
    <citation type="submission" date="2017-02" db="UniProtKB">
        <authorList>
            <consortium name="WormBaseParasite"/>
        </authorList>
    </citation>
    <scope>IDENTIFICATION</scope>
</reference>
<proteinExistence type="predicted"/>
<sequence>MESAGRFGTTIQVCHVTTDRMLQISSGALGPKEAASLYGAFMGDIHMRKRLVSRQSIPRAGYDIHMRKRLAANSSLSSEPVERFDVDEHAGDRGAAG</sequence>
<gene>
    <name evidence="2" type="ORF">ASIM_LOCUS5034</name>
</gene>